<reference evidence="4" key="1">
    <citation type="journal article" date="2016" name="PLoS Negl. Trop. Dis.">
        <title>A Deep Insight into the Sialome of Rhodnius neglectus, a Vector of Chagas Disease.</title>
        <authorList>
            <person name="Santiago P.B."/>
            <person name="Assumpcao T.C."/>
            <person name="Araujo C.N."/>
            <person name="Bastos I.M."/>
            <person name="Neves D."/>
            <person name="Silva I.G."/>
            <person name="Charneau S."/>
            <person name="Queiroz R.M."/>
            <person name="Raiol T."/>
            <person name="Oliveira J.V."/>
            <person name="Sousa M.V."/>
            <person name="Calvo E."/>
            <person name="Ribeiro J.M."/>
            <person name="Santana J.M."/>
        </authorList>
    </citation>
    <scope>NUCLEOTIDE SEQUENCE</scope>
    <source>
        <tissue evidence="4">Salivary glands</tissue>
    </source>
</reference>
<dbReference type="InterPro" id="IPR036291">
    <property type="entry name" value="NAD(P)-bd_dom_sf"/>
</dbReference>
<dbReference type="PROSITE" id="PS00061">
    <property type="entry name" value="ADH_SHORT"/>
    <property type="match status" value="1"/>
</dbReference>
<dbReference type="InterPro" id="IPR002347">
    <property type="entry name" value="SDR_fam"/>
</dbReference>
<dbReference type="GO" id="GO:0005811">
    <property type="term" value="C:lipid droplet"/>
    <property type="evidence" value="ECO:0007669"/>
    <property type="project" value="TreeGrafter"/>
</dbReference>
<keyword evidence="2" id="KW-0560">Oxidoreductase</keyword>
<dbReference type="Gene3D" id="3.40.50.720">
    <property type="entry name" value="NAD(P)-binding Rossmann-like Domain"/>
    <property type="match status" value="1"/>
</dbReference>
<dbReference type="PRINTS" id="PR00081">
    <property type="entry name" value="GDHRDH"/>
</dbReference>
<dbReference type="PRINTS" id="PR00080">
    <property type="entry name" value="SDRFAMILY"/>
</dbReference>
<evidence type="ECO:0000313" key="4">
    <source>
        <dbReference type="EMBL" id="JAI53938.1"/>
    </source>
</evidence>
<feature type="non-terminal residue" evidence="4">
    <location>
        <position position="1"/>
    </location>
</feature>
<accession>A0A0P4VWG8</accession>
<dbReference type="SUPFAM" id="SSF51735">
    <property type="entry name" value="NAD(P)-binding Rossmann-fold domains"/>
    <property type="match status" value="1"/>
</dbReference>
<protein>
    <submittedName>
        <fullName evidence="4">Putative hydroxysteroid 17-beta dehydrogenase 11</fullName>
    </submittedName>
</protein>
<dbReference type="PANTHER" id="PTHR24322:SF736">
    <property type="entry name" value="RETINOL DEHYDROGENASE 10"/>
    <property type="match status" value="1"/>
</dbReference>
<dbReference type="AlphaFoldDB" id="A0A0P4VWG8"/>
<sequence length="309" mass="34551">IILRVAIELIFMLPILLYKSVKNLFKKSKSVNGKICLVTGTGRGLGRELAIKLATLGATVVCVDIRENANNETVHMITKTGGKAYGYTCNLAKHDEVIKLAEKVQKEVGQVFLLLNNAGLIMVHIGGKWPTEEVTSMFNVNTMSHCWMINAFLPAMKKHNEGHIANVISISSFFPMPLLSIYGATKAAADYMLCALRMELNFYKNNKIVVSGVYPSIVNTSPDIEYLYAKGNLGMLQVEEAAEQTIKGILYDKKTIVVPGYMNFIMNWGKLLPEFLVIKLYTILNICANFPTDKYKENMPFYEILDKCT</sequence>
<evidence type="ECO:0000256" key="1">
    <source>
        <dbReference type="ARBA" id="ARBA00006484"/>
    </source>
</evidence>
<name>A0A0P4VWG8_9HEMI</name>
<comment type="similarity">
    <text evidence="1 3">Belongs to the short-chain dehydrogenases/reductases (SDR) family.</text>
</comment>
<dbReference type="PANTHER" id="PTHR24322">
    <property type="entry name" value="PKSB"/>
    <property type="match status" value="1"/>
</dbReference>
<proteinExistence type="evidence at transcript level"/>
<dbReference type="GO" id="GO:0016616">
    <property type="term" value="F:oxidoreductase activity, acting on the CH-OH group of donors, NAD or NADP as acceptor"/>
    <property type="evidence" value="ECO:0007669"/>
    <property type="project" value="TreeGrafter"/>
</dbReference>
<evidence type="ECO:0000256" key="3">
    <source>
        <dbReference type="RuleBase" id="RU000363"/>
    </source>
</evidence>
<dbReference type="Pfam" id="PF00106">
    <property type="entry name" value="adh_short"/>
    <property type="match status" value="1"/>
</dbReference>
<organism evidence="4">
    <name type="scientific">Rhodnius neglectus</name>
    <dbReference type="NCBI Taxonomy" id="72488"/>
    <lineage>
        <taxon>Eukaryota</taxon>
        <taxon>Metazoa</taxon>
        <taxon>Ecdysozoa</taxon>
        <taxon>Arthropoda</taxon>
        <taxon>Hexapoda</taxon>
        <taxon>Insecta</taxon>
        <taxon>Pterygota</taxon>
        <taxon>Neoptera</taxon>
        <taxon>Paraneoptera</taxon>
        <taxon>Hemiptera</taxon>
        <taxon>Heteroptera</taxon>
        <taxon>Panheteroptera</taxon>
        <taxon>Cimicomorpha</taxon>
        <taxon>Reduviidae</taxon>
        <taxon>Triatominae</taxon>
        <taxon>Rhodnius</taxon>
    </lineage>
</organism>
<dbReference type="EMBL" id="GDKW01002657">
    <property type="protein sequence ID" value="JAI53938.1"/>
    <property type="molecule type" value="mRNA"/>
</dbReference>
<dbReference type="InterPro" id="IPR020904">
    <property type="entry name" value="Sc_DH/Rdtase_CS"/>
</dbReference>
<evidence type="ECO:0000256" key="2">
    <source>
        <dbReference type="ARBA" id="ARBA00023002"/>
    </source>
</evidence>